<comment type="caution">
    <text evidence="1">The sequence shown here is derived from an EMBL/GenBank/DDBJ whole genome shotgun (WGS) entry which is preliminary data.</text>
</comment>
<proteinExistence type="predicted"/>
<reference evidence="1 2" key="2">
    <citation type="submission" date="2019-01" db="EMBL/GenBank/DDBJ databases">
        <authorList>
            <person name="Li Y."/>
        </authorList>
    </citation>
    <scope>NUCLEOTIDE SEQUENCE [LARGE SCALE GENOMIC DNA]</scope>
    <source>
        <strain evidence="1 2">D19-10-3-21</strain>
    </source>
</reference>
<dbReference type="OrthoDB" id="7774970at2"/>
<evidence type="ECO:0008006" key="3">
    <source>
        <dbReference type="Google" id="ProtNLM"/>
    </source>
</evidence>
<dbReference type="EMBL" id="SAUX01000011">
    <property type="protein sequence ID" value="RWR29463.1"/>
    <property type="molecule type" value="Genomic_DNA"/>
</dbReference>
<organism evidence="1 2">
    <name type="scientific">Paenirhodobacter populi</name>
    <dbReference type="NCBI Taxonomy" id="2306993"/>
    <lineage>
        <taxon>Bacteria</taxon>
        <taxon>Pseudomonadati</taxon>
        <taxon>Pseudomonadota</taxon>
        <taxon>Alphaproteobacteria</taxon>
        <taxon>Rhodobacterales</taxon>
        <taxon>Rhodobacter group</taxon>
        <taxon>Paenirhodobacter</taxon>
    </lineage>
</organism>
<reference evidence="1 2" key="1">
    <citation type="submission" date="2019-01" db="EMBL/GenBank/DDBJ databases">
        <title>Sinorhodobacter populi sp. nov. isolated from the symptomatic bark tissue of Populus euramericana canker.</title>
        <authorList>
            <person name="Xu G."/>
        </authorList>
    </citation>
    <scope>NUCLEOTIDE SEQUENCE [LARGE SCALE GENOMIC DNA]</scope>
    <source>
        <strain evidence="1 2">D19-10-3-21</strain>
    </source>
</reference>
<dbReference type="RefSeq" id="WP_128237355.1">
    <property type="nucleotide sequence ID" value="NZ_SAUX01000011.1"/>
</dbReference>
<dbReference type="AlphaFoldDB" id="A0A443K9X6"/>
<evidence type="ECO:0000313" key="1">
    <source>
        <dbReference type="EMBL" id="RWR29463.1"/>
    </source>
</evidence>
<sequence length="155" mass="17400">MLYATAGAQFFIADRYGYEDVPPVSEWVEIAETEALGALGGTWDMEDAKFLDGDCDLETIDFAKIAFRPSVTQVVLGIDPEDAGQLLLWKALRDAEPYPFRLLFPDKVTSRSWFALVTGMSEVFDTANNVMKLQADLQPVSKIRRSEDEANPWRS</sequence>
<evidence type="ECO:0000313" key="2">
    <source>
        <dbReference type="Proteomes" id="UP000285295"/>
    </source>
</evidence>
<dbReference type="Proteomes" id="UP000285295">
    <property type="component" value="Unassembled WGS sequence"/>
</dbReference>
<gene>
    <name evidence="1" type="ORF">D2T31_10805</name>
</gene>
<accession>A0A443K9X6</accession>
<protein>
    <recommendedName>
        <fullName evidence="3">Phage tail protein</fullName>
    </recommendedName>
</protein>
<dbReference type="Gene3D" id="4.10.410.40">
    <property type="match status" value="1"/>
</dbReference>
<name>A0A443K9X6_9RHOB</name>